<dbReference type="AlphaFoldDB" id="A0AAF0FTJ3"/>
<evidence type="ECO:0000256" key="1">
    <source>
        <dbReference type="PROSITE-ProRule" id="PRU00520"/>
    </source>
</evidence>
<dbReference type="InterPro" id="IPR036046">
    <property type="entry name" value="Acylphosphatase-like_dom_sf"/>
</dbReference>
<dbReference type="EMBL" id="CP091092">
    <property type="protein sequence ID" value="WFN36278.1"/>
    <property type="molecule type" value="Genomic_DNA"/>
</dbReference>
<feature type="active site" evidence="1">
    <location>
        <position position="37"/>
    </location>
</feature>
<accession>A0AAF0FTJ3</accession>
<evidence type="ECO:0000313" key="5">
    <source>
        <dbReference type="Proteomes" id="UP001218895"/>
    </source>
</evidence>
<protein>
    <recommendedName>
        <fullName evidence="1">acylphosphatase</fullName>
        <ecNumber evidence="1">3.6.1.7</ecNumber>
    </recommendedName>
</protein>
<reference evidence="4" key="1">
    <citation type="submission" date="2022-01" db="EMBL/GenBank/DDBJ databases">
        <title>Complete genome of Methanomicrobium antiquum DSM 21220.</title>
        <authorList>
            <person name="Chen S.-C."/>
            <person name="You Y.-T."/>
            <person name="Zhou Y.-Z."/>
            <person name="Lai M.-C."/>
        </authorList>
    </citation>
    <scope>NUCLEOTIDE SEQUENCE</scope>
    <source>
        <strain evidence="4">DSM 21220</strain>
    </source>
</reference>
<dbReference type="PROSITE" id="PS51160">
    <property type="entry name" value="ACYLPHOSPHATASE_3"/>
    <property type="match status" value="1"/>
</dbReference>
<comment type="similarity">
    <text evidence="2">Belongs to the acylphosphatase family.</text>
</comment>
<feature type="domain" description="Acylphosphatase-like" evidence="3">
    <location>
        <begin position="22"/>
        <end position="107"/>
    </location>
</feature>
<dbReference type="InterPro" id="IPR001792">
    <property type="entry name" value="Acylphosphatase-like_dom"/>
</dbReference>
<gene>
    <name evidence="4" type="ORF">L1994_09010</name>
</gene>
<evidence type="ECO:0000259" key="3">
    <source>
        <dbReference type="PROSITE" id="PS51160"/>
    </source>
</evidence>
<dbReference type="GO" id="GO:0003998">
    <property type="term" value="F:acylphosphatase activity"/>
    <property type="evidence" value="ECO:0007669"/>
    <property type="project" value="UniProtKB-EC"/>
</dbReference>
<keyword evidence="5" id="KW-1185">Reference proteome</keyword>
<keyword evidence="1" id="KW-0378">Hydrolase</keyword>
<dbReference type="Proteomes" id="UP001218895">
    <property type="component" value="Chromosome"/>
</dbReference>
<sequence>MFSEDTEHQKTEEKLQSEPVMTIEAYVSGHVQGVGFRACVRKIALGLCISGEVMNLSDGNVYIIATGESAVLEKMISSLYECPGAYVREIEIFELEPRNFTDFSIIRLM</sequence>
<dbReference type="InterPro" id="IPR017968">
    <property type="entry name" value="Acylphosphatase_CS"/>
</dbReference>
<dbReference type="KEGG" id="manq:L1994_09010"/>
<name>A0AAF0FTJ3_9EURY</name>
<proteinExistence type="inferred from homology"/>
<dbReference type="EC" id="3.6.1.7" evidence="1"/>
<dbReference type="RefSeq" id="WP_278099116.1">
    <property type="nucleotide sequence ID" value="NZ_CP091092.1"/>
</dbReference>
<dbReference type="SUPFAM" id="SSF54975">
    <property type="entry name" value="Acylphosphatase/BLUF domain-like"/>
    <property type="match status" value="1"/>
</dbReference>
<dbReference type="Pfam" id="PF00708">
    <property type="entry name" value="Acylphosphatase"/>
    <property type="match status" value="1"/>
</dbReference>
<dbReference type="Gene3D" id="3.30.70.100">
    <property type="match status" value="1"/>
</dbReference>
<comment type="catalytic activity">
    <reaction evidence="1">
        <text>an acyl phosphate + H2O = a carboxylate + phosphate + H(+)</text>
        <dbReference type="Rhea" id="RHEA:14965"/>
        <dbReference type="ChEBI" id="CHEBI:15377"/>
        <dbReference type="ChEBI" id="CHEBI:15378"/>
        <dbReference type="ChEBI" id="CHEBI:29067"/>
        <dbReference type="ChEBI" id="CHEBI:43474"/>
        <dbReference type="ChEBI" id="CHEBI:59918"/>
        <dbReference type="EC" id="3.6.1.7"/>
    </reaction>
</comment>
<feature type="active site" evidence="1">
    <location>
        <position position="55"/>
    </location>
</feature>
<evidence type="ECO:0000313" key="4">
    <source>
        <dbReference type="EMBL" id="WFN36278.1"/>
    </source>
</evidence>
<dbReference type="GeneID" id="79950534"/>
<evidence type="ECO:0000256" key="2">
    <source>
        <dbReference type="RuleBase" id="RU004168"/>
    </source>
</evidence>
<organism evidence="4 5">
    <name type="scientific">Methanomicrobium antiquum</name>
    <dbReference type="NCBI Taxonomy" id="487686"/>
    <lineage>
        <taxon>Archaea</taxon>
        <taxon>Methanobacteriati</taxon>
        <taxon>Methanobacteriota</taxon>
        <taxon>Stenosarchaea group</taxon>
        <taxon>Methanomicrobia</taxon>
        <taxon>Methanomicrobiales</taxon>
        <taxon>Methanomicrobiaceae</taxon>
        <taxon>Methanomicrobium</taxon>
    </lineage>
</organism>
<dbReference type="InterPro" id="IPR020456">
    <property type="entry name" value="Acylphosphatase"/>
</dbReference>
<dbReference type="PANTHER" id="PTHR47268:SF4">
    <property type="entry name" value="ACYLPHOSPHATASE"/>
    <property type="match status" value="1"/>
</dbReference>
<dbReference type="PROSITE" id="PS00150">
    <property type="entry name" value="ACYLPHOSPHATASE_1"/>
    <property type="match status" value="1"/>
</dbReference>
<dbReference type="PANTHER" id="PTHR47268">
    <property type="entry name" value="ACYLPHOSPHATASE"/>
    <property type="match status" value="1"/>
</dbReference>